<proteinExistence type="predicted"/>
<feature type="compositionally biased region" description="Low complexity" evidence="1">
    <location>
        <begin position="52"/>
        <end position="61"/>
    </location>
</feature>
<evidence type="ECO:0000256" key="1">
    <source>
        <dbReference type="SAM" id="MobiDB-lite"/>
    </source>
</evidence>
<organism evidence="2">
    <name type="scientific">Oryza sativa subsp. japonica</name>
    <name type="common">Rice</name>
    <dbReference type="NCBI Taxonomy" id="39947"/>
    <lineage>
        <taxon>Eukaryota</taxon>
        <taxon>Viridiplantae</taxon>
        <taxon>Streptophyta</taxon>
        <taxon>Embryophyta</taxon>
        <taxon>Tracheophyta</taxon>
        <taxon>Spermatophyta</taxon>
        <taxon>Magnoliopsida</taxon>
        <taxon>Liliopsida</taxon>
        <taxon>Poales</taxon>
        <taxon>Poaceae</taxon>
        <taxon>BOP clade</taxon>
        <taxon>Oryzoideae</taxon>
        <taxon>Oryzeae</taxon>
        <taxon>Oryzinae</taxon>
        <taxon>Oryza</taxon>
        <taxon>Oryza sativa</taxon>
    </lineage>
</organism>
<reference evidence="2" key="1">
    <citation type="journal article" date="2005" name="PLoS Biol.">
        <title>The genomes of Oryza sativa: a history of duplications.</title>
        <authorList>
            <person name="Yu J."/>
            <person name="Wang J."/>
            <person name="Lin W."/>
            <person name="Li S."/>
            <person name="Li H."/>
            <person name="Zhou J."/>
            <person name="Ni P."/>
            <person name="Dong W."/>
            <person name="Hu S."/>
            <person name="Zeng C."/>
            <person name="Zhang J."/>
            <person name="Zhang Y."/>
            <person name="Li R."/>
            <person name="Xu Z."/>
            <person name="Li S."/>
            <person name="Li X."/>
            <person name="Zheng H."/>
            <person name="Cong L."/>
            <person name="Lin L."/>
            <person name="Yin J."/>
            <person name="Geng J."/>
            <person name="Li G."/>
            <person name="Shi J."/>
            <person name="Liu J."/>
            <person name="Lv H."/>
            <person name="Li J."/>
            <person name="Wang J."/>
            <person name="Deng Y."/>
            <person name="Ran L."/>
            <person name="Shi X."/>
            <person name="Wang X."/>
            <person name="Wu Q."/>
            <person name="Li C."/>
            <person name="Ren X."/>
            <person name="Wang J."/>
            <person name="Wang X."/>
            <person name="Li D."/>
            <person name="Liu D."/>
            <person name="Zhang X."/>
            <person name="Ji Z."/>
            <person name="Zhao W."/>
            <person name="Sun Y."/>
            <person name="Zhang Z."/>
            <person name="Bao J."/>
            <person name="Han Y."/>
            <person name="Dong L."/>
            <person name="Ji J."/>
            <person name="Chen P."/>
            <person name="Wu S."/>
            <person name="Liu J."/>
            <person name="Xiao Y."/>
            <person name="Bu D."/>
            <person name="Tan J."/>
            <person name="Yang L."/>
            <person name="Ye C."/>
            <person name="Zhang J."/>
            <person name="Xu J."/>
            <person name="Zhou Y."/>
            <person name="Yu Y."/>
            <person name="Zhang B."/>
            <person name="Zhuang S."/>
            <person name="Wei H."/>
            <person name="Liu B."/>
            <person name="Lei M."/>
            <person name="Yu H."/>
            <person name="Li Y."/>
            <person name="Xu H."/>
            <person name="Wei S."/>
            <person name="He X."/>
            <person name="Fang L."/>
            <person name="Zhang Z."/>
            <person name="Zhang Y."/>
            <person name="Huang X."/>
            <person name="Su Z."/>
            <person name="Tong W."/>
            <person name="Li J."/>
            <person name="Tong Z."/>
            <person name="Li S."/>
            <person name="Ye J."/>
            <person name="Wang L."/>
            <person name="Fang L."/>
            <person name="Lei T."/>
            <person name="Chen C."/>
            <person name="Chen H."/>
            <person name="Xu Z."/>
            <person name="Li H."/>
            <person name="Huang H."/>
            <person name="Zhang F."/>
            <person name="Xu H."/>
            <person name="Li N."/>
            <person name="Zhao C."/>
            <person name="Li S."/>
            <person name="Dong L."/>
            <person name="Huang Y."/>
            <person name="Li L."/>
            <person name="Xi Y."/>
            <person name="Qi Q."/>
            <person name="Li W."/>
            <person name="Zhang B."/>
            <person name="Hu W."/>
            <person name="Zhang Y."/>
            <person name="Tian X."/>
            <person name="Jiao Y."/>
            <person name="Liang X."/>
            <person name="Jin J."/>
            <person name="Gao L."/>
            <person name="Zheng W."/>
            <person name="Hao B."/>
            <person name="Liu S."/>
            <person name="Wang W."/>
            <person name="Yuan L."/>
            <person name="Cao M."/>
            <person name="McDermott J."/>
            <person name="Samudrala R."/>
            <person name="Wang J."/>
            <person name="Wong G.K."/>
            <person name="Yang H."/>
        </authorList>
    </citation>
    <scope>NUCLEOTIDE SEQUENCE [LARGE SCALE GENOMIC DNA]</scope>
</reference>
<dbReference type="EMBL" id="CM000146">
    <property type="protein sequence ID" value="EEE69665.1"/>
    <property type="molecule type" value="Genomic_DNA"/>
</dbReference>
<dbReference type="AlphaFoldDB" id="B9G3G8"/>
<reference evidence="2" key="2">
    <citation type="submission" date="2008-12" db="EMBL/GenBank/DDBJ databases">
        <title>Improved gene annotation of the rice (Oryza sativa) genomes.</title>
        <authorList>
            <person name="Wang J."/>
            <person name="Li R."/>
            <person name="Fan W."/>
            <person name="Huang Q."/>
            <person name="Zhang J."/>
            <person name="Zhou Y."/>
            <person name="Hu Y."/>
            <person name="Zi S."/>
            <person name="Li J."/>
            <person name="Ni P."/>
            <person name="Zheng H."/>
            <person name="Zhang Y."/>
            <person name="Zhao M."/>
            <person name="Hao Q."/>
            <person name="McDermott J."/>
            <person name="Samudrala R."/>
            <person name="Kristiansen K."/>
            <person name="Wong G.K.-S."/>
        </authorList>
    </citation>
    <scope>NUCLEOTIDE SEQUENCE</scope>
</reference>
<accession>B9G3G8</accession>
<protein>
    <submittedName>
        <fullName evidence="2">Uncharacterized protein</fullName>
    </submittedName>
</protein>
<name>B9G3G8_ORYSJ</name>
<sequence length="67" mass="6969">MNQFVPDWNTTSMGDGFAPLGEDDGLVELLWCNGHVIMQSQAPRKPPRPERTATTAAVAAAGGDGGG</sequence>
<dbReference type="Proteomes" id="UP000007752">
    <property type="component" value="Chromosome 9"/>
</dbReference>
<feature type="region of interest" description="Disordered" evidence="1">
    <location>
        <begin position="40"/>
        <end position="67"/>
    </location>
</feature>
<gene>
    <name evidence="2" type="ORF">OsJ_29290</name>
</gene>
<evidence type="ECO:0000313" key="2">
    <source>
        <dbReference type="EMBL" id="EEE69665.1"/>
    </source>
</evidence>